<dbReference type="OrthoDB" id="5292742at2"/>
<evidence type="ECO:0000313" key="2">
    <source>
        <dbReference type="EMBL" id="APZ95326.1"/>
    </source>
</evidence>
<dbReference type="AlphaFoldDB" id="A0A1P8WMP6"/>
<keyword evidence="1" id="KW-1133">Transmembrane helix</keyword>
<organism evidence="2 3">
    <name type="scientific">Fuerstiella marisgermanici</name>
    <dbReference type="NCBI Taxonomy" id="1891926"/>
    <lineage>
        <taxon>Bacteria</taxon>
        <taxon>Pseudomonadati</taxon>
        <taxon>Planctomycetota</taxon>
        <taxon>Planctomycetia</taxon>
        <taxon>Planctomycetales</taxon>
        <taxon>Planctomycetaceae</taxon>
        <taxon>Fuerstiella</taxon>
    </lineage>
</organism>
<keyword evidence="1" id="KW-0812">Transmembrane</keyword>
<dbReference type="RefSeq" id="WP_077026507.1">
    <property type="nucleotide sequence ID" value="NZ_CP017641.1"/>
</dbReference>
<dbReference type="EMBL" id="CP017641">
    <property type="protein sequence ID" value="APZ95326.1"/>
    <property type="molecule type" value="Genomic_DNA"/>
</dbReference>
<sequence>MQIIFQCPVCEERSVCRPEPATGPVQCQRCDWSRDEGQQDFDGEFCRRCRVCGCEDLWRQKDFPPAVGLGFVVAGGLLSTIAWYQHEPIWALGILMAFAFVDMMLYTFMTDMLVCYRCRARHRKTALDNAYPAFDLELSERYVQMKKRQDAATKDGSRD</sequence>
<evidence type="ECO:0000256" key="1">
    <source>
        <dbReference type="SAM" id="Phobius"/>
    </source>
</evidence>
<feature type="transmembrane region" description="Helical" evidence="1">
    <location>
        <begin position="66"/>
        <end position="84"/>
    </location>
</feature>
<keyword evidence="1" id="KW-0472">Membrane</keyword>
<dbReference type="STRING" id="1891926.Fuma_04982"/>
<proteinExistence type="predicted"/>
<reference evidence="2 3" key="1">
    <citation type="journal article" date="2016" name="Front. Microbiol.">
        <title>Fuerstia marisgermanicae gen. nov., sp. nov., an Unusual Member of the Phylum Planctomycetes from the German Wadden Sea.</title>
        <authorList>
            <person name="Kohn T."/>
            <person name="Heuer A."/>
            <person name="Jogler M."/>
            <person name="Vollmers J."/>
            <person name="Boedeker C."/>
            <person name="Bunk B."/>
            <person name="Rast P."/>
            <person name="Borchert D."/>
            <person name="Glockner I."/>
            <person name="Freese H.M."/>
            <person name="Klenk H.P."/>
            <person name="Overmann J."/>
            <person name="Kaster A.K."/>
            <person name="Rohde M."/>
            <person name="Wiegand S."/>
            <person name="Jogler C."/>
        </authorList>
    </citation>
    <scope>NUCLEOTIDE SEQUENCE [LARGE SCALE GENOMIC DNA]</scope>
    <source>
        <strain evidence="2 3">NH11</strain>
    </source>
</reference>
<dbReference type="KEGG" id="fmr:Fuma_04982"/>
<feature type="transmembrane region" description="Helical" evidence="1">
    <location>
        <begin position="90"/>
        <end position="114"/>
    </location>
</feature>
<evidence type="ECO:0000313" key="3">
    <source>
        <dbReference type="Proteomes" id="UP000187735"/>
    </source>
</evidence>
<dbReference type="Proteomes" id="UP000187735">
    <property type="component" value="Chromosome"/>
</dbReference>
<name>A0A1P8WMP6_9PLAN</name>
<keyword evidence="3" id="KW-1185">Reference proteome</keyword>
<protein>
    <submittedName>
        <fullName evidence="2">Uncharacterized protein</fullName>
    </submittedName>
</protein>
<accession>A0A1P8WMP6</accession>
<gene>
    <name evidence="2" type="ORF">Fuma_04982</name>
</gene>